<dbReference type="InParanoid" id="A0A371REY1"/>
<dbReference type="AlphaFoldDB" id="A0A371REY1"/>
<sequence>MTDRKSTAADVARGAVIDIGSNSVRLVIYEGPSRCPIQVFNEKTLCGLGERDRDTGRLQEENMADALFTLERFRLLLDAADPDVLHVFATSAVREAPNGQDFLAEVEALGYSPLLVSGEEEAKLAAYGILSGVPDILHMEHGALAGDIGGGSLELSHIHKDIDGWVGERTSLPLGALRLYVDFEEDRAAARKHIESEISKVDWLGQTGSDTLYVVGGAWRSLAKIAQAQAQYPIEILDRYVLTRKDAARLCQVVSKQHAESLSSMPVVQRRRAPTLPYAAMVLEAVLDAAKVDRLEVVSSGVREGVLFAGLPQEVQRLDPLIEIARHLATRFGSHLRPPAEELNQIIQPLFSSAGPTQKRWLRASCELSNFSAGLEPDERASHAAKAIMALPLKGLSHHGRIFLSAALAGRHGASEDELLEWLPFQVLPDEMRRDAQLLGLTLRFLSSLAPAGGPALKEGAFVPERGSLGFTLPASLLPLWGAGPAKRFERIAAFLELEAVHPS</sequence>
<dbReference type="CDD" id="cd24052">
    <property type="entry name" value="ASKHA_NBD_HpPPX-GppA-like"/>
    <property type="match status" value="1"/>
</dbReference>
<dbReference type="GO" id="GO:0016462">
    <property type="term" value="F:pyrophosphatase activity"/>
    <property type="evidence" value="ECO:0007669"/>
    <property type="project" value="TreeGrafter"/>
</dbReference>
<dbReference type="SUPFAM" id="SSF53067">
    <property type="entry name" value="Actin-like ATPase domain"/>
    <property type="match status" value="2"/>
</dbReference>
<dbReference type="PANTHER" id="PTHR30005">
    <property type="entry name" value="EXOPOLYPHOSPHATASE"/>
    <property type="match status" value="1"/>
</dbReference>
<feature type="domain" description="Ppx/GppA phosphatase N-terminal" evidence="1">
    <location>
        <begin position="38"/>
        <end position="313"/>
    </location>
</feature>
<dbReference type="InterPro" id="IPR050273">
    <property type="entry name" value="GppA/Ppx_hydrolase"/>
</dbReference>
<dbReference type="EMBL" id="QUQO01000001">
    <property type="protein sequence ID" value="RFB04009.1"/>
    <property type="molecule type" value="Genomic_DNA"/>
</dbReference>
<gene>
    <name evidence="2" type="ORF">DX908_01140</name>
</gene>
<dbReference type="Pfam" id="PF02541">
    <property type="entry name" value="Ppx-GppA"/>
    <property type="match status" value="1"/>
</dbReference>
<dbReference type="InterPro" id="IPR003695">
    <property type="entry name" value="Ppx_GppA_N"/>
</dbReference>
<reference evidence="2 3" key="1">
    <citation type="submission" date="2018-08" db="EMBL/GenBank/DDBJ databases">
        <title>Parvularcula sp. SM1705, isolated from surface water of the South Sea China.</title>
        <authorList>
            <person name="Sun L."/>
        </authorList>
    </citation>
    <scope>NUCLEOTIDE SEQUENCE [LARGE SCALE GENOMIC DNA]</scope>
    <source>
        <strain evidence="2 3">SM1705</strain>
    </source>
</reference>
<keyword evidence="3" id="KW-1185">Reference proteome</keyword>
<dbReference type="Proteomes" id="UP000264589">
    <property type="component" value="Unassembled WGS sequence"/>
</dbReference>
<dbReference type="Gene3D" id="3.30.420.40">
    <property type="match status" value="1"/>
</dbReference>
<comment type="caution">
    <text evidence="2">The sequence shown here is derived from an EMBL/GenBank/DDBJ whole genome shotgun (WGS) entry which is preliminary data.</text>
</comment>
<organism evidence="2 3">
    <name type="scientific">Parvularcula marina</name>
    <dbReference type="NCBI Taxonomy" id="2292771"/>
    <lineage>
        <taxon>Bacteria</taxon>
        <taxon>Pseudomonadati</taxon>
        <taxon>Pseudomonadota</taxon>
        <taxon>Alphaproteobacteria</taxon>
        <taxon>Parvularculales</taxon>
        <taxon>Parvularculaceae</taxon>
        <taxon>Parvularcula</taxon>
    </lineage>
</organism>
<dbReference type="Gene3D" id="3.30.420.150">
    <property type="entry name" value="Exopolyphosphatase. Domain 2"/>
    <property type="match status" value="1"/>
</dbReference>
<evidence type="ECO:0000259" key="1">
    <source>
        <dbReference type="Pfam" id="PF02541"/>
    </source>
</evidence>
<evidence type="ECO:0000313" key="3">
    <source>
        <dbReference type="Proteomes" id="UP000264589"/>
    </source>
</evidence>
<dbReference type="InterPro" id="IPR043129">
    <property type="entry name" value="ATPase_NBD"/>
</dbReference>
<dbReference type="Gene3D" id="1.10.3210.10">
    <property type="entry name" value="Hypothetical protein af1432"/>
    <property type="match status" value="1"/>
</dbReference>
<proteinExistence type="predicted"/>
<name>A0A371REY1_9PROT</name>
<accession>A0A371REY1</accession>
<dbReference type="OrthoDB" id="3698573at2"/>
<dbReference type="PANTHER" id="PTHR30005:SF0">
    <property type="entry name" value="RETROGRADE REGULATION PROTEIN 2"/>
    <property type="match status" value="1"/>
</dbReference>
<protein>
    <submittedName>
        <fullName evidence="2">Ppx/GppA family phosphatase</fullName>
    </submittedName>
</protein>
<dbReference type="RefSeq" id="WP_116390637.1">
    <property type="nucleotide sequence ID" value="NZ_QUQO01000001.1"/>
</dbReference>
<evidence type="ECO:0000313" key="2">
    <source>
        <dbReference type="EMBL" id="RFB04009.1"/>
    </source>
</evidence>